<reference evidence="1 2" key="1">
    <citation type="journal article" date="2013" name="Curr. Biol.">
        <title>The Genome of the Foraminiferan Reticulomyxa filosa.</title>
        <authorList>
            <person name="Glockner G."/>
            <person name="Hulsmann N."/>
            <person name="Schleicher M."/>
            <person name="Noegel A.A."/>
            <person name="Eichinger L."/>
            <person name="Gallinger C."/>
            <person name="Pawlowski J."/>
            <person name="Sierra R."/>
            <person name="Euteneuer U."/>
            <person name="Pillet L."/>
            <person name="Moustafa A."/>
            <person name="Platzer M."/>
            <person name="Groth M."/>
            <person name="Szafranski K."/>
            <person name="Schliwa M."/>
        </authorList>
    </citation>
    <scope>NUCLEOTIDE SEQUENCE [LARGE SCALE GENOMIC DNA]</scope>
</reference>
<keyword evidence="2" id="KW-1185">Reference proteome</keyword>
<dbReference type="AlphaFoldDB" id="X6LF46"/>
<organism evidence="1 2">
    <name type="scientific">Reticulomyxa filosa</name>
    <dbReference type="NCBI Taxonomy" id="46433"/>
    <lineage>
        <taxon>Eukaryota</taxon>
        <taxon>Sar</taxon>
        <taxon>Rhizaria</taxon>
        <taxon>Retaria</taxon>
        <taxon>Foraminifera</taxon>
        <taxon>Monothalamids</taxon>
        <taxon>Reticulomyxidae</taxon>
        <taxon>Reticulomyxa</taxon>
    </lineage>
</organism>
<evidence type="ECO:0000313" key="1">
    <source>
        <dbReference type="EMBL" id="ETN99349.1"/>
    </source>
</evidence>
<protein>
    <submittedName>
        <fullName evidence="1">Uncharacterized protein</fullName>
    </submittedName>
</protein>
<proteinExistence type="predicted"/>
<sequence>MEKLTFKELLCQNYYYLEWKDFQTIKNALVMMIVISEYIDNTKWPDLQNAKKRFKQLFQKKLNYEFECNQSRNTHNI</sequence>
<accession>X6LF46</accession>
<dbReference type="Proteomes" id="UP000023152">
    <property type="component" value="Unassembled WGS sequence"/>
</dbReference>
<name>X6LF46_RETFI</name>
<comment type="caution">
    <text evidence="1">The sequence shown here is derived from an EMBL/GenBank/DDBJ whole genome shotgun (WGS) entry which is preliminary data.</text>
</comment>
<evidence type="ECO:0000313" key="2">
    <source>
        <dbReference type="Proteomes" id="UP000023152"/>
    </source>
</evidence>
<gene>
    <name evidence="1" type="ORF">RFI_38132</name>
</gene>
<dbReference type="EMBL" id="ASPP01044197">
    <property type="protein sequence ID" value="ETN99349.1"/>
    <property type="molecule type" value="Genomic_DNA"/>
</dbReference>